<dbReference type="EMBL" id="UINC01001609">
    <property type="protein sequence ID" value="SUZ84832.1"/>
    <property type="molecule type" value="Genomic_DNA"/>
</dbReference>
<proteinExistence type="predicted"/>
<evidence type="ECO:0008006" key="2">
    <source>
        <dbReference type="Google" id="ProtNLM"/>
    </source>
</evidence>
<sequence length="102" mass="10303">VSGPGLAEFHHVVTALLARPLQSIVAGRALAELAELTVVPADASLILAAADTASEHDLSVRDALAVEAAVVGGCDRMVTEALPVGTVVRGVRIEDPAVGNNS</sequence>
<evidence type="ECO:0000313" key="1">
    <source>
        <dbReference type="EMBL" id="SUZ84832.1"/>
    </source>
</evidence>
<name>A0A381QZF5_9ZZZZ</name>
<reference evidence="1" key="1">
    <citation type="submission" date="2018-05" db="EMBL/GenBank/DDBJ databases">
        <authorList>
            <person name="Lanie J.A."/>
            <person name="Ng W.-L."/>
            <person name="Kazmierczak K.M."/>
            <person name="Andrzejewski T.M."/>
            <person name="Davidsen T.M."/>
            <person name="Wayne K.J."/>
            <person name="Tettelin H."/>
            <person name="Glass J.I."/>
            <person name="Rusch D."/>
            <person name="Podicherti R."/>
            <person name="Tsui H.-C.T."/>
            <person name="Winkler M.E."/>
        </authorList>
    </citation>
    <scope>NUCLEOTIDE SEQUENCE</scope>
</reference>
<organism evidence="1">
    <name type="scientific">marine metagenome</name>
    <dbReference type="NCBI Taxonomy" id="408172"/>
    <lineage>
        <taxon>unclassified sequences</taxon>
        <taxon>metagenomes</taxon>
        <taxon>ecological metagenomes</taxon>
    </lineage>
</organism>
<gene>
    <name evidence="1" type="ORF">METZ01_LOCUS37686</name>
</gene>
<protein>
    <recommendedName>
        <fullName evidence="2">PIN domain-containing protein</fullName>
    </recommendedName>
</protein>
<dbReference type="SUPFAM" id="SSF88723">
    <property type="entry name" value="PIN domain-like"/>
    <property type="match status" value="1"/>
</dbReference>
<dbReference type="AlphaFoldDB" id="A0A381QZF5"/>
<feature type="non-terminal residue" evidence="1">
    <location>
        <position position="1"/>
    </location>
</feature>
<dbReference type="InterPro" id="IPR029060">
    <property type="entry name" value="PIN-like_dom_sf"/>
</dbReference>
<accession>A0A381QZF5</accession>